<keyword evidence="14" id="KW-0408">Iron</keyword>
<evidence type="ECO:0000256" key="15">
    <source>
        <dbReference type="ARBA" id="ARBA00023136"/>
    </source>
</evidence>
<evidence type="ECO:0000256" key="4">
    <source>
        <dbReference type="ARBA" id="ARBA00005163"/>
    </source>
</evidence>
<accession>B8ILK9</accession>
<dbReference type="InterPro" id="IPR034804">
    <property type="entry name" value="SQR/QFR_C/D"/>
</dbReference>
<evidence type="ECO:0000256" key="16">
    <source>
        <dbReference type="SAM" id="Phobius"/>
    </source>
</evidence>
<dbReference type="GO" id="GO:0006099">
    <property type="term" value="P:tricarboxylic acid cycle"/>
    <property type="evidence" value="ECO:0007669"/>
    <property type="project" value="UniProtKB-UniPathway"/>
</dbReference>
<keyword evidence="10 16" id="KW-0812">Transmembrane</keyword>
<dbReference type="KEGG" id="mno:Mnod_7245"/>
<dbReference type="AlphaFoldDB" id="B8ILK9"/>
<organism evidence="17 18">
    <name type="scientific">Methylobacterium nodulans (strain LMG 21967 / CNCM I-2342 / ORS 2060)</name>
    <dbReference type="NCBI Taxonomy" id="460265"/>
    <lineage>
        <taxon>Bacteria</taxon>
        <taxon>Pseudomonadati</taxon>
        <taxon>Pseudomonadota</taxon>
        <taxon>Alphaproteobacteria</taxon>
        <taxon>Hyphomicrobiales</taxon>
        <taxon>Methylobacteriaceae</taxon>
        <taxon>Methylobacterium</taxon>
    </lineage>
</organism>
<keyword evidence="11" id="KW-0479">Metal-binding</keyword>
<evidence type="ECO:0000256" key="10">
    <source>
        <dbReference type="ARBA" id="ARBA00022692"/>
    </source>
</evidence>
<evidence type="ECO:0000256" key="1">
    <source>
        <dbReference type="ARBA" id="ARBA00001971"/>
    </source>
</evidence>
<feature type="transmembrane region" description="Helical" evidence="16">
    <location>
        <begin position="33"/>
        <end position="55"/>
    </location>
</feature>
<evidence type="ECO:0000256" key="7">
    <source>
        <dbReference type="ARBA" id="ARBA00022448"/>
    </source>
</evidence>
<evidence type="ECO:0000256" key="13">
    <source>
        <dbReference type="ARBA" id="ARBA00022989"/>
    </source>
</evidence>
<reference evidence="17 18" key="1">
    <citation type="submission" date="2009-01" db="EMBL/GenBank/DDBJ databases">
        <title>Complete sequence of chromosome of Methylobacterium nodulans ORS 2060.</title>
        <authorList>
            <consortium name="US DOE Joint Genome Institute"/>
            <person name="Lucas S."/>
            <person name="Copeland A."/>
            <person name="Lapidus A."/>
            <person name="Glavina del Rio T."/>
            <person name="Dalin E."/>
            <person name="Tice H."/>
            <person name="Bruce D."/>
            <person name="Goodwin L."/>
            <person name="Pitluck S."/>
            <person name="Sims D."/>
            <person name="Brettin T."/>
            <person name="Detter J.C."/>
            <person name="Han C."/>
            <person name="Larimer F."/>
            <person name="Land M."/>
            <person name="Hauser L."/>
            <person name="Kyrpides N."/>
            <person name="Ivanova N."/>
            <person name="Marx C.J."/>
            <person name="Richardson P."/>
        </authorList>
    </citation>
    <scope>NUCLEOTIDE SEQUENCE [LARGE SCALE GENOMIC DNA]</scope>
    <source>
        <strain evidence="18">LMG 21967 / CNCM I-2342 / ORS 2060</strain>
    </source>
</reference>
<dbReference type="InterPro" id="IPR014312">
    <property type="entry name" value="Succ_DH_anchor"/>
</dbReference>
<evidence type="ECO:0000256" key="9">
    <source>
        <dbReference type="ARBA" id="ARBA00022617"/>
    </source>
</evidence>
<dbReference type="InterPro" id="IPR000701">
    <property type="entry name" value="SuccDH_FuR_B_TM-su"/>
</dbReference>
<evidence type="ECO:0000256" key="8">
    <source>
        <dbReference type="ARBA" id="ARBA00022532"/>
    </source>
</evidence>
<keyword evidence="13 16" id="KW-1133">Transmembrane helix</keyword>
<evidence type="ECO:0000256" key="6">
    <source>
        <dbReference type="ARBA" id="ARBA00019425"/>
    </source>
</evidence>
<proteinExistence type="predicted"/>
<sequence length="137" mass="15031">MVDNRPEATRTIRTAYARVQGLGPAHHGTSEWWLHRVTAVSNIPLIVSFVVIVALCAGRSYEDAVRLVSHPLVAILLILGVLSVTNHMRMGLQIVIEDYVHDKGLKIAAVIANTFYSVVVAVACLYAIVRISLRAFV</sequence>
<dbReference type="Proteomes" id="UP000008207">
    <property type="component" value="Chromosome"/>
</dbReference>
<dbReference type="HOGENOM" id="CLU_151315_0_0_5"/>
<evidence type="ECO:0000256" key="14">
    <source>
        <dbReference type="ARBA" id="ARBA00023004"/>
    </source>
</evidence>
<evidence type="ECO:0000256" key="11">
    <source>
        <dbReference type="ARBA" id="ARBA00022723"/>
    </source>
</evidence>
<evidence type="ECO:0000313" key="18">
    <source>
        <dbReference type="Proteomes" id="UP000008207"/>
    </source>
</evidence>
<dbReference type="STRING" id="460265.Mnod_7245"/>
<evidence type="ECO:0000256" key="2">
    <source>
        <dbReference type="ARBA" id="ARBA00004050"/>
    </source>
</evidence>
<keyword evidence="15 16" id="KW-0472">Membrane</keyword>
<dbReference type="EMBL" id="CP001349">
    <property type="protein sequence ID" value="ACL61984.1"/>
    <property type="molecule type" value="Genomic_DNA"/>
</dbReference>
<comment type="function">
    <text evidence="2">Membrane-anchoring subunit of succinate dehydrogenase (SDH).</text>
</comment>
<keyword evidence="7" id="KW-0813">Transport</keyword>
<protein>
    <recommendedName>
        <fullName evidence="6">Succinate dehydrogenase hydrophobic membrane anchor subunit</fullName>
    </recommendedName>
</protein>
<keyword evidence="9" id="KW-0349">Heme</keyword>
<keyword evidence="18" id="KW-1185">Reference proteome</keyword>
<evidence type="ECO:0000256" key="5">
    <source>
        <dbReference type="ARBA" id="ARBA00011558"/>
    </source>
</evidence>
<feature type="transmembrane region" description="Helical" evidence="16">
    <location>
        <begin position="67"/>
        <end position="85"/>
    </location>
</feature>
<feature type="transmembrane region" description="Helical" evidence="16">
    <location>
        <begin position="105"/>
        <end position="129"/>
    </location>
</feature>
<evidence type="ECO:0000256" key="12">
    <source>
        <dbReference type="ARBA" id="ARBA00022982"/>
    </source>
</evidence>
<dbReference type="GO" id="GO:0020037">
    <property type="term" value="F:heme binding"/>
    <property type="evidence" value="ECO:0007669"/>
    <property type="project" value="InterPro"/>
</dbReference>
<dbReference type="Pfam" id="PF01127">
    <property type="entry name" value="Sdh_cyt"/>
    <property type="match status" value="1"/>
</dbReference>
<name>B8ILK9_METNO</name>
<gene>
    <name evidence="17" type="ordered locus">Mnod_7245</name>
</gene>
<dbReference type="CDD" id="cd03495">
    <property type="entry name" value="SQR_TypeC_SdhD_like"/>
    <property type="match status" value="1"/>
</dbReference>
<dbReference type="GO" id="GO:0046872">
    <property type="term" value="F:metal ion binding"/>
    <property type="evidence" value="ECO:0007669"/>
    <property type="project" value="UniProtKB-KW"/>
</dbReference>
<dbReference type="NCBIfam" id="TIGR02968">
    <property type="entry name" value="succ_dehyd_anc"/>
    <property type="match status" value="1"/>
</dbReference>
<comment type="subcellular location">
    <subcellularLocation>
        <location evidence="3">Membrane</location>
        <topology evidence="3">Multi-pass membrane protein</topology>
    </subcellularLocation>
</comment>
<evidence type="ECO:0000313" key="17">
    <source>
        <dbReference type="EMBL" id="ACL61984.1"/>
    </source>
</evidence>
<dbReference type="eggNOG" id="COG2142">
    <property type="taxonomic scope" value="Bacteria"/>
</dbReference>
<dbReference type="Gene3D" id="1.20.1300.10">
    <property type="entry name" value="Fumarate reductase/succinate dehydrogenase, transmembrane subunit"/>
    <property type="match status" value="1"/>
</dbReference>
<dbReference type="OrthoDB" id="9809280at2"/>
<keyword evidence="8" id="KW-0816">Tricarboxylic acid cycle</keyword>
<comment type="subunit">
    <text evidence="5">Part of an enzyme complex containing four subunits: a flavoprotein, an iron-sulfur protein, plus two membrane-anchoring proteins, SdhC and SdhD.</text>
</comment>
<dbReference type="RefSeq" id="WP_015933546.1">
    <property type="nucleotide sequence ID" value="NC_011894.1"/>
</dbReference>
<evidence type="ECO:0000256" key="3">
    <source>
        <dbReference type="ARBA" id="ARBA00004141"/>
    </source>
</evidence>
<comment type="pathway">
    <text evidence="4">Carbohydrate metabolism; tricarboxylic acid cycle.</text>
</comment>
<dbReference type="UniPathway" id="UPA00223"/>
<keyword evidence="12" id="KW-0249">Electron transport</keyword>
<comment type="cofactor">
    <cofactor evidence="1">
        <name>heme</name>
        <dbReference type="ChEBI" id="CHEBI:30413"/>
    </cofactor>
</comment>
<dbReference type="GO" id="GO:0016020">
    <property type="term" value="C:membrane"/>
    <property type="evidence" value="ECO:0007669"/>
    <property type="project" value="UniProtKB-SubCell"/>
</dbReference>
<dbReference type="SUPFAM" id="SSF81343">
    <property type="entry name" value="Fumarate reductase respiratory complex transmembrane subunits"/>
    <property type="match status" value="1"/>
</dbReference>